<name>A0A7W7YCY2_9BACT</name>
<dbReference type="InterPro" id="IPR017850">
    <property type="entry name" value="Alkaline_phosphatase_core_sf"/>
</dbReference>
<keyword evidence="2" id="KW-1185">Reference proteome</keyword>
<gene>
    <name evidence="1" type="ORF">HNQ65_003486</name>
</gene>
<dbReference type="Proteomes" id="UP000590740">
    <property type="component" value="Unassembled WGS sequence"/>
</dbReference>
<dbReference type="CDD" id="cd16018">
    <property type="entry name" value="Enpp"/>
    <property type="match status" value="1"/>
</dbReference>
<organism evidence="1 2">
    <name type="scientific">Prosthecobacter vanneervenii</name>
    <dbReference type="NCBI Taxonomy" id="48466"/>
    <lineage>
        <taxon>Bacteria</taxon>
        <taxon>Pseudomonadati</taxon>
        <taxon>Verrucomicrobiota</taxon>
        <taxon>Verrucomicrobiia</taxon>
        <taxon>Verrucomicrobiales</taxon>
        <taxon>Verrucomicrobiaceae</taxon>
        <taxon>Prosthecobacter</taxon>
    </lineage>
</organism>
<dbReference type="SUPFAM" id="SSF53649">
    <property type="entry name" value="Alkaline phosphatase-like"/>
    <property type="match status" value="1"/>
</dbReference>
<reference evidence="1 2" key="1">
    <citation type="submission" date="2020-08" db="EMBL/GenBank/DDBJ databases">
        <title>Genomic Encyclopedia of Type Strains, Phase IV (KMG-IV): sequencing the most valuable type-strain genomes for metagenomic binning, comparative biology and taxonomic classification.</title>
        <authorList>
            <person name="Goeker M."/>
        </authorList>
    </citation>
    <scope>NUCLEOTIDE SEQUENCE [LARGE SCALE GENOMIC DNA]</scope>
    <source>
        <strain evidence="1 2">DSM 12252</strain>
    </source>
</reference>
<dbReference type="PANTHER" id="PTHR10151:SF120">
    <property type="entry name" value="BIS(5'-ADENOSYL)-TRIPHOSPHATASE"/>
    <property type="match status" value="1"/>
</dbReference>
<dbReference type="PANTHER" id="PTHR10151">
    <property type="entry name" value="ECTONUCLEOTIDE PYROPHOSPHATASE/PHOSPHODIESTERASE"/>
    <property type="match status" value="1"/>
</dbReference>
<accession>A0A7W7YCY2</accession>
<dbReference type="EMBL" id="JACHIG010000007">
    <property type="protein sequence ID" value="MBB5033896.1"/>
    <property type="molecule type" value="Genomic_DNA"/>
</dbReference>
<comment type="caution">
    <text evidence="1">The sequence shown here is derived from an EMBL/GenBank/DDBJ whole genome shotgun (WGS) entry which is preliminary data.</text>
</comment>
<evidence type="ECO:0000313" key="2">
    <source>
        <dbReference type="Proteomes" id="UP000590740"/>
    </source>
</evidence>
<dbReference type="Pfam" id="PF01663">
    <property type="entry name" value="Phosphodiest"/>
    <property type="match status" value="1"/>
</dbReference>
<sequence length="461" mass="50220">MKFCFLLVISIIIVRTLTSCSKSPSADPKDQHVILISLDGFPAWLWNDESLQIPNLRRLAAEGASTKAMTVSNPSITWINHTTLVTGVEPRKHGVLFNGLLVRQGDNKPPKIEQWADKTRLVHAPTLYDVAHDAGLTTAESDWVAVTKAKTIDWSFAELPELEGKVEKEMIAAGEIKPEHITWMQLGPQRKSVTFLDNMWTKAAIHIFKTHKPNLLLYHTLNTDSTHHTYGPGSSASYTALAYADRLVGDLVKAVEDSGLRDSTTFIIATDHGFKKVSKIILPNVELKKAGLAQGLGPTITTCDAYSMTQGGMAFVYVTNPARKAELLPKLKEMFAKVEGVDRVIDGTDGHTLGMPTPEENQGMGDLVLYPKAGYAFKNDAGGDATVTPSVNYAGTHGYPNTDPELDGIFIASGRGIKKGIVLDRMANLDVAPTIAKLMGLQLPNPDGRVLEEILISADKK</sequence>
<protein>
    <submittedName>
        <fullName evidence="1">Putative AlkP superfamily pyrophosphatase or phosphodiesterase</fullName>
    </submittedName>
</protein>
<dbReference type="GO" id="GO:0016787">
    <property type="term" value="F:hydrolase activity"/>
    <property type="evidence" value="ECO:0007669"/>
    <property type="project" value="UniProtKB-ARBA"/>
</dbReference>
<proteinExistence type="predicted"/>
<dbReference type="RefSeq" id="WP_184341153.1">
    <property type="nucleotide sequence ID" value="NZ_JACHIG010000007.1"/>
</dbReference>
<dbReference type="Gene3D" id="3.40.720.10">
    <property type="entry name" value="Alkaline Phosphatase, subunit A"/>
    <property type="match status" value="1"/>
</dbReference>
<evidence type="ECO:0000313" key="1">
    <source>
        <dbReference type="EMBL" id="MBB5033896.1"/>
    </source>
</evidence>
<dbReference type="AlphaFoldDB" id="A0A7W7YCY2"/>
<dbReference type="InterPro" id="IPR002591">
    <property type="entry name" value="Phosphodiest/P_Trfase"/>
</dbReference>